<accession>A0A951UB75</accession>
<name>A0A951UB75_9CYAN</name>
<evidence type="ECO:0000313" key="2">
    <source>
        <dbReference type="Proteomes" id="UP000753908"/>
    </source>
</evidence>
<evidence type="ECO:0000313" key="1">
    <source>
        <dbReference type="EMBL" id="MBW4546780.1"/>
    </source>
</evidence>
<organism evidence="1 2">
    <name type="scientific">Symplocastrum torsivum CPER-KK1</name>
    <dbReference type="NCBI Taxonomy" id="450513"/>
    <lineage>
        <taxon>Bacteria</taxon>
        <taxon>Bacillati</taxon>
        <taxon>Cyanobacteriota</taxon>
        <taxon>Cyanophyceae</taxon>
        <taxon>Oscillatoriophycideae</taxon>
        <taxon>Oscillatoriales</taxon>
        <taxon>Microcoleaceae</taxon>
        <taxon>Symplocastrum</taxon>
    </lineage>
</organism>
<reference evidence="1" key="1">
    <citation type="submission" date="2021-05" db="EMBL/GenBank/DDBJ databases">
        <authorList>
            <person name="Pietrasiak N."/>
            <person name="Ward R."/>
            <person name="Stajich J.E."/>
            <person name="Kurbessoian T."/>
        </authorList>
    </citation>
    <scope>NUCLEOTIDE SEQUENCE</scope>
    <source>
        <strain evidence="1">CPER-KK1</strain>
    </source>
</reference>
<dbReference type="Pfam" id="PF11805">
    <property type="entry name" value="DUF3326"/>
    <property type="match status" value="1"/>
</dbReference>
<dbReference type="AlphaFoldDB" id="A0A951UB75"/>
<sequence length="361" mass="37975">MNQRPYTVVLIIPTGIGAAIGGYAGDALPVAKAIASCSDRLITHPNVLNGAQLYWNLPNALYVEGYGLDKFAAGCWGLQPRHQNRVGLILDQGIEPDLRLRHIQAADATRATLGLNLTDYVVTDAPLNVELRTAASGASWGTIGNPDSLLRAADVLIHQARAEAIAVVARFPDDSGSEALVAYRHGQGVDPLAGAEAVISHLIVRTFQIPCAHAPALTPLPLDPDLSPRSAAEELGYTFLPCVLVGLSRAPQFVDKTSNVTSLSGDIWATDVDAVVVPASACGGSALLSLSQSRSQIIAVEENQTSMQVPPEHLGIKAIRVHSYLEALGYLVTHRAGISADALSPSLSSLHCLSVRGKTAS</sequence>
<protein>
    <submittedName>
        <fullName evidence="1">DUF3326 domain-containing protein</fullName>
    </submittedName>
</protein>
<dbReference type="PANTHER" id="PTHR36891">
    <property type="entry name" value="OS01G0127400 PROTEIN"/>
    <property type="match status" value="1"/>
</dbReference>
<reference evidence="1" key="2">
    <citation type="journal article" date="2022" name="Microbiol. Resour. Announc.">
        <title>Metagenome Sequencing to Explore Phylogenomics of Terrestrial Cyanobacteria.</title>
        <authorList>
            <person name="Ward R.D."/>
            <person name="Stajich J.E."/>
            <person name="Johansen J.R."/>
            <person name="Huntemann M."/>
            <person name="Clum A."/>
            <person name="Foster B."/>
            <person name="Foster B."/>
            <person name="Roux S."/>
            <person name="Palaniappan K."/>
            <person name="Varghese N."/>
            <person name="Mukherjee S."/>
            <person name="Reddy T.B.K."/>
            <person name="Daum C."/>
            <person name="Copeland A."/>
            <person name="Chen I.A."/>
            <person name="Ivanova N.N."/>
            <person name="Kyrpides N.C."/>
            <person name="Shapiro N."/>
            <person name="Eloe-Fadrosh E.A."/>
            <person name="Pietrasiak N."/>
        </authorList>
    </citation>
    <scope>NUCLEOTIDE SEQUENCE</scope>
    <source>
        <strain evidence="1">CPER-KK1</strain>
    </source>
</reference>
<dbReference type="InterPro" id="IPR021763">
    <property type="entry name" value="DUF3326"/>
</dbReference>
<proteinExistence type="predicted"/>
<dbReference type="EMBL" id="JAHHIF010000029">
    <property type="protein sequence ID" value="MBW4546780.1"/>
    <property type="molecule type" value="Genomic_DNA"/>
</dbReference>
<dbReference type="PANTHER" id="PTHR36891:SF1">
    <property type="entry name" value="OS01G0127400 PROTEIN"/>
    <property type="match status" value="1"/>
</dbReference>
<dbReference type="Proteomes" id="UP000753908">
    <property type="component" value="Unassembled WGS sequence"/>
</dbReference>
<comment type="caution">
    <text evidence="1">The sequence shown here is derived from an EMBL/GenBank/DDBJ whole genome shotgun (WGS) entry which is preliminary data.</text>
</comment>
<gene>
    <name evidence="1" type="ORF">KME25_20395</name>
</gene>